<evidence type="ECO:0000256" key="1">
    <source>
        <dbReference type="SAM" id="MobiDB-lite"/>
    </source>
</evidence>
<keyword evidence="3" id="KW-1185">Reference proteome</keyword>
<protein>
    <submittedName>
        <fullName evidence="2">Uncharacterized protein</fullName>
    </submittedName>
</protein>
<feature type="compositionally biased region" description="Basic and acidic residues" evidence="1">
    <location>
        <begin position="10"/>
        <end position="22"/>
    </location>
</feature>
<proteinExistence type="predicted"/>
<dbReference type="AlphaFoldDB" id="A0A8J5TEU6"/>
<dbReference type="Proteomes" id="UP000729402">
    <property type="component" value="Unassembled WGS sequence"/>
</dbReference>
<evidence type="ECO:0000313" key="2">
    <source>
        <dbReference type="EMBL" id="KAG8078564.1"/>
    </source>
</evidence>
<gene>
    <name evidence="2" type="ORF">GUJ93_ZPchr0007g4619</name>
</gene>
<reference evidence="2" key="2">
    <citation type="submission" date="2021-02" db="EMBL/GenBank/DDBJ databases">
        <authorList>
            <person name="Kimball J.A."/>
            <person name="Haas M.W."/>
            <person name="Macchietto M."/>
            <person name="Kono T."/>
            <person name="Duquette J."/>
            <person name="Shao M."/>
        </authorList>
    </citation>
    <scope>NUCLEOTIDE SEQUENCE</scope>
    <source>
        <tissue evidence="2">Fresh leaf tissue</tissue>
    </source>
</reference>
<accession>A0A8J5TEU6</accession>
<organism evidence="2 3">
    <name type="scientific">Zizania palustris</name>
    <name type="common">Northern wild rice</name>
    <dbReference type="NCBI Taxonomy" id="103762"/>
    <lineage>
        <taxon>Eukaryota</taxon>
        <taxon>Viridiplantae</taxon>
        <taxon>Streptophyta</taxon>
        <taxon>Embryophyta</taxon>
        <taxon>Tracheophyta</taxon>
        <taxon>Spermatophyta</taxon>
        <taxon>Magnoliopsida</taxon>
        <taxon>Liliopsida</taxon>
        <taxon>Poales</taxon>
        <taxon>Poaceae</taxon>
        <taxon>BOP clade</taxon>
        <taxon>Oryzoideae</taxon>
        <taxon>Oryzeae</taxon>
        <taxon>Zizaniinae</taxon>
        <taxon>Zizania</taxon>
    </lineage>
</organism>
<comment type="caution">
    <text evidence="2">The sequence shown here is derived from an EMBL/GenBank/DDBJ whole genome shotgun (WGS) entry which is preliminary data.</text>
</comment>
<name>A0A8J5TEU6_ZIZPA</name>
<feature type="region of interest" description="Disordered" evidence="1">
    <location>
        <begin position="1"/>
        <end position="67"/>
    </location>
</feature>
<reference evidence="2" key="1">
    <citation type="journal article" date="2021" name="bioRxiv">
        <title>Whole Genome Assembly and Annotation of Northern Wild Rice, Zizania palustris L., Supports a Whole Genome Duplication in the Zizania Genus.</title>
        <authorList>
            <person name="Haas M."/>
            <person name="Kono T."/>
            <person name="Macchietto M."/>
            <person name="Millas R."/>
            <person name="McGilp L."/>
            <person name="Shao M."/>
            <person name="Duquette J."/>
            <person name="Hirsch C.N."/>
            <person name="Kimball J."/>
        </authorList>
    </citation>
    <scope>NUCLEOTIDE SEQUENCE</scope>
    <source>
        <tissue evidence="2">Fresh leaf tissue</tissue>
    </source>
</reference>
<dbReference type="EMBL" id="JAAALK010000282">
    <property type="protein sequence ID" value="KAG8078564.1"/>
    <property type="molecule type" value="Genomic_DNA"/>
</dbReference>
<evidence type="ECO:0000313" key="3">
    <source>
        <dbReference type="Proteomes" id="UP000729402"/>
    </source>
</evidence>
<sequence length="67" mass="7049">MMQSPENPGEDDHGGRRESKEEGEAEAATMESGANRTAVPATGGEGIISPCLHQSSPPVRSVPRFIT</sequence>